<comment type="subcellular location">
    <subcellularLocation>
        <location evidence="1">Cell membrane</location>
        <location evidence="1">Sarcolemma</location>
    </subcellularLocation>
</comment>
<evidence type="ECO:0000313" key="5">
    <source>
        <dbReference type="Proteomes" id="UP001163046"/>
    </source>
</evidence>
<dbReference type="SUPFAM" id="SSF49313">
    <property type="entry name" value="Cadherin-like"/>
    <property type="match status" value="1"/>
</dbReference>
<accession>A0A9W9YQS9</accession>
<dbReference type="Gene3D" id="2.60.40.10">
    <property type="entry name" value="Immunoglobulins"/>
    <property type="match status" value="1"/>
</dbReference>
<protein>
    <submittedName>
        <fullName evidence="4">Dystroglycan</fullName>
    </submittedName>
</protein>
<organism evidence="4 5">
    <name type="scientific">Desmophyllum pertusum</name>
    <dbReference type="NCBI Taxonomy" id="174260"/>
    <lineage>
        <taxon>Eukaryota</taxon>
        <taxon>Metazoa</taxon>
        <taxon>Cnidaria</taxon>
        <taxon>Anthozoa</taxon>
        <taxon>Hexacorallia</taxon>
        <taxon>Scleractinia</taxon>
        <taxon>Caryophylliina</taxon>
        <taxon>Caryophylliidae</taxon>
        <taxon>Desmophyllum</taxon>
    </lineage>
</organism>
<evidence type="ECO:0000256" key="1">
    <source>
        <dbReference type="ARBA" id="ARBA00004135"/>
    </source>
</evidence>
<dbReference type="AlphaFoldDB" id="A0A9W9YQS9"/>
<feature type="compositionally biased region" description="Low complexity" evidence="2">
    <location>
        <begin position="427"/>
        <end position="438"/>
    </location>
</feature>
<dbReference type="GO" id="GO:0005509">
    <property type="term" value="F:calcium ion binding"/>
    <property type="evidence" value="ECO:0007669"/>
    <property type="project" value="InterPro"/>
</dbReference>
<name>A0A9W9YQS9_9CNID</name>
<dbReference type="PANTHER" id="PTHR21559:SF21">
    <property type="entry name" value="DYSTROGLYCAN 1"/>
    <property type="match status" value="1"/>
</dbReference>
<dbReference type="SMART" id="SM00736">
    <property type="entry name" value="CADG"/>
    <property type="match status" value="1"/>
</dbReference>
<feature type="domain" description="Dystroglycan-type cadherin-like" evidence="3">
    <location>
        <begin position="511"/>
        <end position="620"/>
    </location>
</feature>
<proteinExistence type="predicted"/>
<keyword evidence="5" id="KW-1185">Reference proteome</keyword>
<sequence>MNSSIAPSYSTVGSRMNTVRFSSPPIHSTIVTQSNATTVTRLVTPESSTIIVTPSSFEGSSVSSDVTQVNSTAFKSFSVTSKTSVATQRSSLVTPESSAIVVTPSSFAGSSTSSEVTQVNYTALKSSSVTSRTSIATQRISFVTPESSAIVVTPSSFVGSSTSSEVTQVNSTTFKSSSVTSRTSIVTQRSSSEVAQSSINIVTRRTSISRGVTPTRVTDSSVRITPSFMTSSIASIVSSRVEATPEVRSSQANSSVTYTVTSRVVINVTSVVTPSATFDVTSRVTSSFQTELIGTPIVSTSIPKSQRTSLSRTSSLRSTARSIFNATVTQSSDQTALPSRSLTLTSLASEFRSSIASSGTRSFTSSARVVNKTTEMTTTVKEAHTSRFVQVTETSVTYGSSTSVTYRSSTSVTYRSSTPDISTREVTQSTTNKTTTLSRSLSEKSTVVSRISTASLSAVSFSSRPLSSSSALPSSNTTPTTTATDTTQIIASPSSTVVVIPTTAPPNLPPRLLNNMGRVRAPAGKALHYTIPDDTFYDREDRVTTRNLSLSMSLANGTSIPKDFWMQFDIASQTLNGLPLNAHVPDGIMGEVFVLRARDRRGAEARDAFEVLVVPSEKPVVQELKVRITNEFSVFDRDVAQRLRLLDNIASYYGDADASKIRVLTFTPAL</sequence>
<dbReference type="InterPro" id="IPR006644">
    <property type="entry name" value="Cadg"/>
</dbReference>
<dbReference type="GO" id="GO:0007411">
    <property type="term" value="P:axon guidance"/>
    <property type="evidence" value="ECO:0007669"/>
    <property type="project" value="TreeGrafter"/>
</dbReference>
<evidence type="ECO:0000256" key="2">
    <source>
        <dbReference type="SAM" id="MobiDB-lite"/>
    </source>
</evidence>
<evidence type="ECO:0000259" key="3">
    <source>
        <dbReference type="SMART" id="SM00736"/>
    </source>
</evidence>
<dbReference type="GO" id="GO:0021675">
    <property type="term" value="P:nerve development"/>
    <property type="evidence" value="ECO:0007669"/>
    <property type="project" value="TreeGrafter"/>
</dbReference>
<dbReference type="GO" id="GO:0002009">
    <property type="term" value="P:morphogenesis of an epithelium"/>
    <property type="evidence" value="ECO:0007669"/>
    <property type="project" value="TreeGrafter"/>
</dbReference>
<dbReference type="EMBL" id="MU827306">
    <property type="protein sequence ID" value="KAJ7363253.1"/>
    <property type="molecule type" value="Genomic_DNA"/>
</dbReference>
<evidence type="ECO:0000313" key="4">
    <source>
        <dbReference type="EMBL" id="KAJ7363253.1"/>
    </source>
</evidence>
<dbReference type="PANTHER" id="PTHR21559">
    <property type="entry name" value="DYSTROGLYCAN-RELATED"/>
    <property type="match status" value="1"/>
</dbReference>
<dbReference type="OrthoDB" id="5990596at2759"/>
<gene>
    <name evidence="4" type="primary">DAG1_2</name>
    <name evidence="4" type="ORF">OS493_011535</name>
</gene>
<dbReference type="InterPro" id="IPR015919">
    <property type="entry name" value="Cadherin-like_sf"/>
</dbReference>
<dbReference type="GO" id="GO:0043236">
    <property type="term" value="F:laminin binding"/>
    <property type="evidence" value="ECO:0007669"/>
    <property type="project" value="TreeGrafter"/>
</dbReference>
<dbReference type="GO" id="GO:0016011">
    <property type="term" value="C:dystroglycan complex"/>
    <property type="evidence" value="ECO:0007669"/>
    <property type="project" value="TreeGrafter"/>
</dbReference>
<dbReference type="Proteomes" id="UP001163046">
    <property type="component" value="Unassembled WGS sequence"/>
</dbReference>
<reference evidence="4" key="1">
    <citation type="submission" date="2023-01" db="EMBL/GenBank/DDBJ databases">
        <title>Genome assembly of the deep-sea coral Lophelia pertusa.</title>
        <authorList>
            <person name="Herrera S."/>
            <person name="Cordes E."/>
        </authorList>
    </citation>
    <scope>NUCLEOTIDE SEQUENCE</scope>
    <source>
        <strain evidence="4">USNM1676648</strain>
        <tissue evidence="4">Polyp</tissue>
    </source>
</reference>
<feature type="region of interest" description="Disordered" evidence="2">
    <location>
        <begin position="414"/>
        <end position="438"/>
    </location>
</feature>
<dbReference type="InterPro" id="IPR013783">
    <property type="entry name" value="Ig-like_fold"/>
</dbReference>
<feature type="region of interest" description="Disordered" evidence="2">
    <location>
        <begin position="464"/>
        <end position="487"/>
    </location>
</feature>
<dbReference type="GO" id="GO:0042383">
    <property type="term" value="C:sarcolemma"/>
    <property type="evidence" value="ECO:0007669"/>
    <property type="project" value="UniProtKB-SubCell"/>
</dbReference>
<comment type="caution">
    <text evidence="4">The sequence shown here is derived from an EMBL/GenBank/DDBJ whole genome shotgun (WGS) entry which is preliminary data.</text>
</comment>